<evidence type="ECO:0000256" key="2">
    <source>
        <dbReference type="ARBA" id="ARBA00022475"/>
    </source>
</evidence>
<reference evidence="9" key="1">
    <citation type="submission" date="2005-10" db="EMBL/GenBank/DDBJ databases">
        <authorList>
            <person name="Loftus B.J."/>
            <person name="Nene V.M."/>
            <person name="Hannick L.I."/>
            <person name="Bidwell S."/>
            <person name="Haas B."/>
            <person name="Amedeo P."/>
            <person name="Orvis J."/>
            <person name="Wortman J.R."/>
            <person name="White O.R."/>
            <person name="Salzberg S."/>
            <person name="Shumway M."/>
            <person name="Koo H."/>
            <person name="Zhao Y."/>
            <person name="Holmes M."/>
            <person name="Miller J."/>
            <person name="Schatz M."/>
            <person name="Pop M."/>
            <person name="Pai G."/>
            <person name="Utterback T."/>
            <person name="Rogers Y.-H."/>
            <person name="Kravitz S."/>
            <person name="Fraser C.M."/>
        </authorList>
    </citation>
    <scope>NUCLEOTIDE SEQUENCE</scope>
    <source>
        <strain evidence="9">Liverpool</strain>
    </source>
</reference>
<keyword evidence="5 8" id="KW-0472">Membrane</keyword>
<accession>Q175Z2</accession>
<reference evidence="9" key="3">
    <citation type="submission" date="2012-09" db="EMBL/GenBank/DDBJ databases">
        <authorList>
            <consortium name="VectorBase"/>
        </authorList>
    </citation>
    <scope>NUCLEOTIDE SEQUENCE</scope>
    <source>
        <strain evidence="9">Liverpool</strain>
    </source>
</reference>
<evidence type="ECO:0000256" key="4">
    <source>
        <dbReference type="ARBA" id="ARBA00022989"/>
    </source>
</evidence>
<dbReference type="GO" id="GO:0005886">
    <property type="term" value="C:plasma membrane"/>
    <property type="evidence" value="ECO:0007669"/>
    <property type="project" value="UniProtKB-SubCell"/>
</dbReference>
<keyword evidence="2" id="KW-1003">Cell membrane</keyword>
<evidence type="ECO:0000256" key="5">
    <source>
        <dbReference type="ARBA" id="ARBA00023136"/>
    </source>
</evidence>
<evidence type="ECO:0000256" key="6">
    <source>
        <dbReference type="ARBA" id="ARBA00023170"/>
    </source>
</evidence>
<dbReference type="PANTHER" id="PTHR42643:SF30">
    <property type="entry name" value="IONOTROPIC RECEPTOR 40A-RELATED"/>
    <property type="match status" value="1"/>
</dbReference>
<evidence type="ECO:0000256" key="1">
    <source>
        <dbReference type="ARBA" id="ARBA00004651"/>
    </source>
</evidence>
<dbReference type="EMBL" id="CH477393">
    <property type="protein sequence ID" value="EAT41904.1"/>
    <property type="molecule type" value="Genomic_DNA"/>
</dbReference>
<dbReference type="AlphaFoldDB" id="Q175Z2"/>
<dbReference type="Proteomes" id="UP000682892">
    <property type="component" value="Unassembled WGS sequence"/>
</dbReference>
<evidence type="ECO:0000256" key="3">
    <source>
        <dbReference type="ARBA" id="ARBA00022692"/>
    </source>
</evidence>
<keyword evidence="3 8" id="KW-0812">Transmembrane</keyword>
<keyword evidence="4 8" id="KW-1133">Transmembrane helix</keyword>
<gene>
    <name evidence="9" type="ORF">AaeL_AAEL006506</name>
</gene>
<feature type="transmembrane region" description="Helical" evidence="8">
    <location>
        <begin position="313"/>
        <end position="338"/>
    </location>
</feature>
<dbReference type="HOGENOM" id="CLU_545386_0_0_1"/>
<evidence type="ECO:0000256" key="8">
    <source>
        <dbReference type="SAM" id="Phobius"/>
    </source>
</evidence>
<keyword evidence="6" id="KW-0675">Receptor</keyword>
<comment type="subcellular location">
    <subcellularLocation>
        <location evidence="1">Cell membrane</location>
        <topology evidence="1">Multi-pass membrane protein</topology>
    </subcellularLocation>
</comment>
<evidence type="ECO:0000313" key="9">
    <source>
        <dbReference type="EMBL" id="EAT41904.1"/>
    </source>
</evidence>
<dbReference type="InterPro" id="IPR052192">
    <property type="entry name" value="Insect_Ionotropic_Sensory_Rcpt"/>
</dbReference>
<dbReference type="PaxDb" id="7159-AAEL006506-PA"/>
<dbReference type="PANTHER" id="PTHR42643">
    <property type="entry name" value="IONOTROPIC RECEPTOR 20A-RELATED"/>
    <property type="match status" value="1"/>
</dbReference>
<feature type="transmembrane region" description="Helical" evidence="8">
    <location>
        <begin position="484"/>
        <end position="512"/>
    </location>
</feature>
<dbReference type="eggNOG" id="ENOG502TATW">
    <property type="taxonomic scope" value="Eukaryota"/>
</dbReference>
<reference evidence="9" key="2">
    <citation type="journal article" date="2007" name="Science">
        <title>Genome sequence of Aedes aegypti, a major arbovirus vector.</title>
        <authorList>
            <person name="Nene V."/>
            <person name="Wortman J.R."/>
            <person name="Lawson D."/>
            <person name="Haas B."/>
            <person name="Kodira C."/>
            <person name="Tu Z.J."/>
            <person name="Loftus B."/>
            <person name="Xi Z."/>
            <person name="Megy K."/>
            <person name="Grabherr M."/>
            <person name="Ren Q."/>
            <person name="Zdobnov E.M."/>
            <person name="Lobo N.F."/>
            <person name="Campbell K.S."/>
            <person name="Brown S.E."/>
            <person name="Bonaldo M.F."/>
            <person name="Zhu J."/>
            <person name="Sinkins S.P."/>
            <person name="Hogenkamp D.G."/>
            <person name="Amedeo P."/>
            <person name="Arensburger P."/>
            <person name="Atkinson P.W."/>
            <person name="Bidwell S."/>
            <person name="Biedler J."/>
            <person name="Birney E."/>
            <person name="Bruggner R.V."/>
            <person name="Costas J."/>
            <person name="Coy M.R."/>
            <person name="Crabtree J."/>
            <person name="Crawford M."/>
            <person name="Debruyn B."/>
            <person name="Decaprio D."/>
            <person name="Eiglmeier K."/>
            <person name="Eisenstadt E."/>
            <person name="El-Dorry H."/>
            <person name="Gelbart W.M."/>
            <person name="Gomes S.L."/>
            <person name="Hammond M."/>
            <person name="Hannick L.I."/>
            <person name="Hogan J.R."/>
            <person name="Holmes M.H."/>
            <person name="Jaffe D."/>
            <person name="Johnston J.S."/>
            <person name="Kennedy R.C."/>
            <person name="Koo H."/>
            <person name="Kravitz S."/>
            <person name="Kriventseva E.V."/>
            <person name="Kulp D."/>
            <person name="Labutti K."/>
            <person name="Lee E."/>
            <person name="Li S."/>
            <person name="Lovin D.D."/>
            <person name="Mao C."/>
            <person name="Mauceli E."/>
            <person name="Menck C.F."/>
            <person name="Miller J.R."/>
            <person name="Montgomery P."/>
            <person name="Mori A."/>
            <person name="Nascimento A.L."/>
            <person name="Naveira H.F."/>
            <person name="Nusbaum C."/>
            <person name="O'leary S."/>
            <person name="Orvis J."/>
            <person name="Pertea M."/>
            <person name="Quesneville H."/>
            <person name="Reidenbach K.R."/>
            <person name="Rogers Y.H."/>
            <person name="Roth C.W."/>
            <person name="Schneider J.R."/>
            <person name="Schatz M."/>
            <person name="Shumway M."/>
            <person name="Stanke M."/>
            <person name="Stinson E.O."/>
            <person name="Tubio J.M."/>
            <person name="Vanzee J.P."/>
            <person name="Verjovski-Almeida S."/>
            <person name="Werner D."/>
            <person name="White O."/>
            <person name="Wyder S."/>
            <person name="Zeng Q."/>
            <person name="Zhao Q."/>
            <person name="Zhao Y."/>
            <person name="Hill C.A."/>
            <person name="Raikhel A.S."/>
            <person name="Soares M.B."/>
            <person name="Knudson D.L."/>
            <person name="Lee N.H."/>
            <person name="Galagan J."/>
            <person name="Salzberg S.L."/>
            <person name="Paulsen I.T."/>
            <person name="Dimopoulos G."/>
            <person name="Collins F.H."/>
            <person name="Birren B."/>
            <person name="Fraser-Liggett C.M."/>
            <person name="Severson D.W."/>
        </authorList>
    </citation>
    <scope>NUCLEOTIDE SEQUENCE [LARGE SCALE GENOMIC DNA]</scope>
    <source>
        <strain evidence="9">Liverpool</strain>
    </source>
</reference>
<organism evidence="9 10">
    <name type="scientific">Aedes aegypti</name>
    <name type="common">Yellowfever mosquito</name>
    <name type="synonym">Culex aegypti</name>
    <dbReference type="NCBI Taxonomy" id="7159"/>
    <lineage>
        <taxon>Eukaryota</taxon>
        <taxon>Metazoa</taxon>
        <taxon>Ecdysozoa</taxon>
        <taxon>Arthropoda</taxon>
        <taxon>Hexapoda</taxon>
        <taxon>Insecta</taxon>
        <taxon>Pterygota</taxon>
        <taxon>Neoptera</taxon>
        <taxon>Endopterygota</taxon>
        <taxon>Diptera</taxon>
        <taxon>Nematocera</taxon>
        <taxon>Culicoidea</taxon>
        <taxon>Culicidae</taxon>
        <taxon>Culicinae</taxon>
        <taxon>Aedini</taxon>
        <taxon>Aedes</taxon>
        <taxon>Stegomyia</taxon>
    </lineage>
</organism>
<evidence type="ECO:0000256" key="7">
    <source>
        <dbReference type="ARBA" id="ARBA00023180"/>
    </source>
</evidence>
<keyword evidence="7" id="KW-0325">Glycoprotein</keyword>
<dbReference type="OMA" id="WAHYESE"/>
<evidence type="ECO:0000313" key="10">
    <source>
        <dbReference type="Proteomes" id="UP000682892"/>
    </source>
</evidence>
<dbReference type="PhylomeDB" id="Q175Z2"/>
<protein>
    <submittedName>
        <fullName evidence="9">AAEL006506-PA</fullName>
    </submittedName>
</protein>
<sequence>MEVNSSFLFLSTTAIYFNFTDILRELRKAIPIICKPYHPVYVFIDQNQTLAQEPLLDHFFAENNHPLSIVTQTEIYKTIPPESCVLLFLGNFTQVKKLRRWAHYESEHPRLIVTHVSYFIDLLIRFENSTLVNCVYFVHNESRYGIFHYDGIRDNLNRWTTIQSNPNVDVVQDLNGEKILVHPNLPLEPIEMHLVRLFVTRHNGTLSFTKPARAWIIFNSVEHVCNDQKRFHVYTIRTTNYRALVPRLGEPQSMLDILLDPFDAATWLAYVAMIVSVAILPVHLEAFGEEYPRHFLLHTSQFTEDVYRPMEQLAVGLFMLLNVVMLSAYESLVISFLLNPRFTPEIDTVKQFNEECCWFISASVAVAARGPCWFNTNQVRANETLPLKYNDRYTCLMLQPRLREYWNETLSIPLVAQRYRWAKAVDSPQYVFGLVFWDIGVTEVLQKYVDVFFAEGALYKYFDRAEEDGVVTDKNKKAVHLNDLVLLWVCYFCGLAICTLVLVVEVVLNYAIKWRFCALIRSAIERCWFCKTAKDTL</sequence>
<proteinExistence type="predicted"/>
<name>Q175Z2_AEDAE</name>